<reference evidence="1 2" key="1">
    <citation type="submission" date="2015-01" db="EMBL/GenBank/DDBJ databases">
        <title>Evolution of Trichinella species and genotypes.</title>
        <authorList>
            <person name="Korhonen P.K."/>
            <person name="Edoardo P."/>
            <person name="Giuseppe L.R."/>
            <person name="Gasser R.B."/>
        </authorList>
    </citation>
    <scope>NUCLEOTIDE SEQUENCE [LARGE SCALE GENOMIC DNA]</scope>
    <source>
        <strain evidence="1">ISS13</strain>
    </source>
</reference>
<protein>
    <submittedName>
        <fullName evidence="1">Uncharacterized protein</fullName>
    </submittedName>
</protein>
<evidence type="ECO:0000313" key="1">
    <source>
        <dbReference type="EMBL" id="KRY74286.1"/>
    </source>
</evidence>
<proteinExistence type="predicted"/>
<accession>A0A0V1EKD8</accession>
<organism evidence="1 2">
    <name type="scientific">Trichinella pseudospiralis</name>
    <name type="common">Parasitic roundworm</name>
    <dbReference type="NCBI Taxonomy" id="6337"/>
    <lineage>
        <taxon>Eukaryota</taxon>
        <taxon>Metazoa</taxon>
        <taxon>Ecdysozoa</taxon>
        <taxon>Nematoda</taxon>
        <taxon>Enoplea</taxon>
        <taxon>Dorylaimia</taxon>
        <taxon>Trichinellida</taxon>
        <taxon>Trichinellidae</taxon>
        <taxon>Trichinella</taxon>
    </lineage>
</organism>
<evidence type="ECO:0000313" key="2">
    <source>
        <dbReference type="Proteomes" id="UP000054632"/>
    </source>
</evidence>
<gene>
    <name evidence="1" type="ORF">T4A_5519</name>
</gene>
<sequence length="115" mass="13141">MMRNDLRRAAGRSVKRVTSCCCKTAEGKGSIIHSFFEETSLIRIKIIRCCWRDGWLGTGRYKNRPHLFESGAKHWVILATCWRAYGTNVSGRDRYPASLFKGKGHRTGKKFCTVV</sequence>
<dbReference type="AlphaFoldDB" id="A0A0V1EKD8"/>
<name>A0A0V1EKD8_TRIPS</name>
<comment type="caution">
    <text evidence="1">The sequence shown here is derived from an EMBL/GenBank/DDBJ whole genome shotgun (WGS) entry which is preliminary data.</text>
</comment>
<dbReference type="EMBL" id="JYDR01000027">
    <property type="protein sequence ID" value="KRY74286.1"/>
    <property type="molecule type" value="Genomic_DNA"/>
</dbReference>
<dbReference type="Proteomes" id="UP000054632">
    <property type="component" value="Unassembled WGS sequence"/>
</dbReference>